<dbReference type="InterPro" id="IPR005119">
    <property type="entry name" value="LysR_subst-bd"/>
</dbReference>
<keyword evidence="3 6" id="KW-0238">DNA-binding</keyword>
<dbReference type="SUPFAM" id="SSF53850">
    <property type="entry name" value="Periplasmic binding protein-like II"/>
    <property type="match status" value="1"/>
</dbReference>
<feature type="domain" description="HTH lysR-type" evidence="5">
    <location>
        <begin position="4"/>
        <end position="61"/>
    </location>
</feature>
<evidence type="ECO:0000256" key="4">
    <source>
        <dbReference type="ARBA" id="ARBA00023163"/>
    </source>
</evidence>
<comment type="similarity">
    <text evidence="1">Belongs to the LysR transcriptional regulatory family.</text>
</comment>
<dbReference type="PROSITE" id="PS50931">
    <property type="entry name" value="HTH_LYSR"/>
    <property type="match status" value="1"/>
</dbReference>
<dbReference type="PANTHER" id="PTHR30537">
    <property type="entry name" value="HTH-TYPE TRANSCRIPTIONAL REGULATOR"/>
    <property type="match status" value="1"/>
</dbReference>
<dbReference type="SUPFAM" id="SSF46785">
    <property type="entry name" value="Winged helix' DNA-binding domain"/>
    <property type="match status" value="1"/>
</dbReference>
<dbReference type="GO" id="GO:0003700">
    <property type="term" value="F:DNA-binding transcription factor activity"/>
    <property type="evidence" value="ECO:0007669"/>
    <property type="project" value="InterPro"/>
</dbReference>
<dbReference type="Gene3D" id="1.10.10.10">
    <property type="entry name" value="Winged helix-like DNA-binding domain superfamily/Winged helix DNA-binding domain"/>
    <property type="match status" value="1"/>
</dbReference>
<dbReference type="PANTHER" id="PTHR30537:SF5">
    <property type="entry name" value="HTH-TYPE TRANSCRIPTIONAL ACTIVATOR TTDR-RELATED"/>
    <property type="match status" value="1"/>
</dbReference>
<dbReference type="STRING" id="286727.SAMN02982917_0887"/>
<keyword evidence="2" id="KW-0805">Transcription regulation</keyword>
<evidence type="ECO:0000256" key="1">
    <source>
        <dbReference type="ARBA" id="ARBA00009437"/>
    </source>
</evidence>
<gene>
    <name evidence="6" type="ORF">SAMN02982917_0887</name>
</gene>
<name>A0A1X7DRS7_9PROT</name>
<dbReference type="Proteomes" id="UP000192936">
    <property type="component" value="Unassembled WGS sequence"/>
</dbReference>
<dbReference type="InterPro" id="IPR036390">
    <property type="entry name" value="WH_DNA-bd_sf"/>
</dbReference>
<dbReference type="InterPro" id="IPR036388">
    <property type="entry name" value="WH-like_DNA-bd_sf"/>
</dbReference>
<accession>A0A1X7DRS7</accession>
<evidence type="ECO:0000313" key="7">
    <source>
        <dbReference type="Proteomes" id="UP000192936"/>
    </source>
</evidence>
<dbReference type="InterPro" id="IPR058163">
    <property type="entry name" value="LysR-type_TF_proteobact-type"/>
</dbReference>
<evidence type="ECO:0000256" key="3">
    <source>
        <dbReference type="ARBA" id="ARBA00023125"/>
    </source>
</evidence>
<evidence type="ECO:0000259" key="5">
    <source>
        <dbReference type="PROSITE" id="PS50931"/>
    </source>
</evidence>
<dbReference type="EMBL" id="FXAK01000001">
    <property type="protein sequence ID" value="SMF20209.1"/>
    <property type="molecule type" value="Genomic_DNA"/>
</dbReference>
<dbReference type="Pfam" id="PF00126">
    <property type="entry name" value="HTH_1"/>
    <property type="match status" value="1"/>
</dbReference>
<keyword evidence="4" id="KW-0804">Transcription</keyword>
<organism evidence="6 7">
    <name type="scientific">Azospirillum oryzae</name>
    <dbReference type="NCBI Taxonomy" id="286727"/>
    <lineage>
        <taxon>Bacteria</taxon>
        <taxon>Pseudomonadati</taxon>
        <taxon>Pseudomonadota</taxon>
        <taxon>Alphaproteobacteria</taxon>
        <taxon>Rhodospirillales</taxon>
        <taxon>Azospirillaceae</taxon>
        <taxon>Azospirillum</taxon>
    </lineage>
</organism>
<reference evidence="6 7" key="1">
    <citation type="submission" date="2017-04" db="EMBL/GenBank/DDBJ databases">
        <authorList>
            <person name="Afonso C.L."/>
            <person name="Miller P.J."/>
            <person name="Scott M.A."/>
            <person name="Spackman E."/>
            <person name="Goraichik I."/>
            <person name="Dimitrov K.M."/>
            <person name="Suarez D.L."/>
            <person name="Swayne D.E."/>
        </authorList>
    </citation>
    <scope>NUCLEOTIDE SEQUENCE [LARGE SCALE GENOMIC DNA]</scope>
    <source>
        <strain evidence="6 7">A2P</strain>
    </source>
</reference>
<dbReference type="Pfam" id="PF03466">
    <property type="entry name" value="LysR_substrate"/>
    <property type="match status" value="1"/>
</dbReference>
<dbReference type="CDD" id="cd08422">
    <property type="entry name" value="PBP2_CrgA_like"/>
    <property type="match status" value="1"/>
</dbReference>
<evidence type="ECO:0000313" key="6">
    <source>
        <dbReference type="EMBL" id="SMF20209.1"/>
    </source>
</evidence>
<sequence length="298" mass="32105">MALDTLTGMTVFRHAIEEGSLAAAARRNGLSAEMAGRHLRALEARLGVRLVNRSTRKLSLTEAGQAYYLRCTAILDEIALAEADAGTRQAEPRGQLRVAAPLAFSNAVLGPAVADYMRRYPGVTLTLDLSERETDLLGEGFDVALRLGTLPDTAMIAKRLGGFPLILVGAPSYFGARTLPEHPGCLQEHRILAYMQTATPERFVLSDAAGHRVQVAFDAQLRATDAGFLVTLALLGQGLVLAPSFLVMEHIAEGRLVHVLPDWSARTLPLHAIIPHRTLMPATVRSFIDVVAGWVGTS</sequence>
<evidence type="ECO:0000256" key="2">
    <source>
        <dbReference type="ARBA" id="ARBA00023015"/>
    </source>
</evidence>
<dbReference type="GO" id="GO:0003677">
    <property type="term" value="F:DNA binding"/>
    <property type="evidence" value="ECO:0007669"/>
    <property type="project" value="UniProtKB-KW"/>
</dbReference>
<dbReference type="Gene3D" id="3.40.190.290">
    <property type="match status" value="1"/>
</dbReference>
<protein>
    <submittedName>
        <fullName evidence="6">DNA-binding transcriptional regulator, LysR family</fullName>
    </submittedName>
</protein>
<dbReference type="InterPro" id="IPR000847">
    <property type="entry name" value="LysR_HTH_N"/>
</dbReference>
<proteinExistence type="inferred from homology"/>
<dbReference type="AlphaFoldDB" id="A0A1X7DRS7"/>